<dbReference type="EMBL" id="JABFCS010000001">
    <property type="protein sequence ID" value="NNU44234.1"/>
    <property type="molecule type" value="Genomic_DNA"/>
</dbReference>
<evidence type="ECO:0000313" key="1">
    <source>
        <dbReference type="EMBL" id="NNU44234.1"/>
    </source>
</evidence>
<gene>
    <name evidence="1" type="ORF">HK415_15335</name>
</gene>
<comment type="caution">
    <text evidence="1">The sequence shown here is derived from an EMBL/GenBank/DDBJ whole genome shotgun (WGS) entry which is preliminary data.</text>
</comment>
<organism evidence="1 2">
    <name type="scientific">Ramlibacter montanisoli</name>
    <dbReference type="NCBI Taxonomy" id="2732512"/>
    <lineage>
        <taxon>Bacteria</taxon>
        <taxon>Pseudomonadati</taxon>
        <taxon>Pseudomonadota</taxon>
        <taxon>Betaproteobacteria</taxon>
        <taxon>Burkholderiales</taxon>
        <taxon>Comamonadaceae</taxon>
        <taxon>Ramlibacter</taxon>
    </lineage>
</organism>
<dbReference type="Proteomes" id="UP000552954">
    <property type="component" value="Unassembled WGS sequence"/>
</dbReference>
<reference evidence="1 2" key="1">
    <citation type="submission" date="2020-05" db="EMBL/GenBank/DDBJ databases">
        <authorList>
            <person name="Khan S.A."/>
            <person name="Jeon C.O."/>
            <person name="Chun B.H."/>
        </authorList>
    </citation>
    <scope>NUCLEOTIDE SEQUENCE [LARGE SCALE GENOMIC DNA]</scope>
    <source>
        <strain evidence="1 2">B156</strain>
    </source>
</reference>
<protein>
    <submittedName>
        <fullName evidence="1">Uncharacterized protein</fullName>
    </submittedName>
</protein>
<keyword evidence="2" id="KW-1185">Reference proteome</keyword>
<evidence type="ECO:0000313" key="2">
    <source>
        <dbReference type="Proteomes" id="UP000552954"/>
    </source>
</evidence>
<accession>A0A849KCM0</accession>
<reference evidence="1 2" key="2">
    <citation type="submission" date="2020-06" db="EMBL/GenBank/DDBJ databases">
        <title>Ramlibacter rhizophilus sp. nov., isolated from rhizosphere soil of national flower Mugunghwa from South Korea.</title>
        <authorList>
            <person name="Zheng-Fei Y."/>
            <person name="Huan T."/>
        </authorList>
    </citation>
    <scope>NUCLEOTIDE SEQUENCE [LARGE SCALE GENOMIC DNA]</scope>
    <source>
        <strain evidence="1 2">B156</strain>
    </source>
</reference>
<dbReference type="RefSeq" id="WP_171560822.1">
    <property type="nucleotide sequence ID" value="NZ_JABFCS010000001.1"/>
</dbReference>
<proteinExistence type="predicted"/>
<sequence>MVGELQQRIRAVTDRIEPGAVALAATLTGREQRHMARKFRRRNETFQQDWVALSRAELVEKRFGQALERVETIYGRLDDPQRAVLRQRLEQSAFDPARTLGEMAAPPAGPAGNGAPHLAGARPARSRGARALLRGWVARIEKAPDPAYRAYQETLLQEGCTTFALVHQSTTAAQREQAVRRLRAYQRDLRDLIAQQP</sequence>
<name>A0A849KCM0_9BURK</name>
<dbReference type="AlphaFoldDB" id="A0A849KCM0"/>